<proteinExistence type="predicted"/>
<dbReference type="OrthoDB" id="3253623at2759"/>
<name>A0A409WAT9_9AGAR</name>
<dbReference type="STRING" id="181874.A0A409WAT9"/>
<evidence type="ECO:0000256" key="1">
    <source>
        <dbReference type="SAM" id="MobiDB-lite"/>
    </source>
</evidence>
<evidence type="ECO:0000313" key="3">
    <source>
        <dbReference type="Proteomes" id="UP000284842"/>
    </source>
</evidence>
<dbReference type="EMBL" id="NHTK01005654">
    <property type="protein sequence ID" value="PPQ75626.1"/>
    <property type="molecule type" value="Genomic_DNA"/>
</dbReference>
<dbReference type="InParanoid" id="A0A409WAT9"/>
<comment type="caution">
    <text evidence="2">The sequence shown here is derived from an EMBL/GenBank/DDBJ whole genome shotgun (WGS) entry which is preliminary data.</text>
</comment>
<dbReference type="Proteomes" id="UP000284842">
    <property type="component" value="Unassembled WGS sequence"/>
</dbReference>
<keyword evidence="3" id="KW-1185">Reference proteome</keyword>
<sequence>MPLHFETVYLLLNRVSALWYRHLACISQRPAILPFLICAYLSLSVKHLALLSASGSGPYQRLCVRCIIVMISLTGYLLEIRRQAWLKGKGEKERPDNFILVSQQDLGHNWWADVTIFAIPNTDGPLPTPIQIQTTSPLLDQEDYILISKLDASQHNVCVQVASTTHNEQPIDIVQCSRSTLPTDYRMPGVYPYCDRLPSTGRSQGCWITEGERARHMKKQRNFAVANLILPPTFGYDQEPASDSFIGQTEAPILGPSDVDHEAPIPLSSFFSTPLDDSTRNRSHLPSDHDKQCIREMEIFRSQIQDARSLIGSNAPYFLKPPTINDIQIRISQLNGDALDSLCILDPHIHANSAIIGYQTTLAKTKAHAQKYIQHSWVEVRLQAELTVRCVEAQQKQLRDLLVEKWRLQRRALQNKGYFHTDRFFRTPAQQLPLAVLAVYLLFGTLHLLSHLSLDDCNFSLKCVGMALGILLATSTSIHAPSVSKSIHSDVRAVLDILDVHPRSQAYIFVKGRNLAQPAQRHYSRSGEIGRDSRMHPSANTITNH</sequence>
<feature type="region of interest" description="Disordered" evidence="1">
    <location>
        <begin position="519"/>
        <end position="545"/>
    </location>
</feature>
<accession>A0A409WAT9</accession>
<evidence type="ECO:0000313" key="2">
    <source>
        <dbReference type="EMBL" id="PPQ75626.1"/>
    </source>
</evidence>
<organism evidence="2 3">
    <name type="scientific">Panaeolus cyanescens</name>
    <dbReference type="NCBI Taxonomy" id="181874"/>
    <lineage>
        <taxon>Eukaryota</taxon>
        <taxon>Fungi</taxon>
        <taxon>Dikarya</taxon>
        <taxon>Basidiomycota</taxon>
        <taxon>Agaricomycotina</taxon>
        <taxon>Agaricomycetes</taxon>
        <taxon>Agaricomycetidae</taxon>
        <taxon>Agaricales</taxon>
        <taxon>Agaricineae</taxon>
        <taxon>Galeropsidaceae</taxon>
        <taxon>Panaeolus</taxon>
    </lineage>
</organism>
<dbReference type="AlphaFoldDB" id="A0A409WAT9"/>
<reference evidence="2 3" key="1">
    <citation type="journal article" date="2018" name="Evol. Lett.">
        <title>Horizontal gene cluster transfer increased hallucinogenic mushroom diversity.</title>
        <authorList>
            <person name="Reynolds H.T."/>
            <person name="Vijayakumar V."/>
            <person name="Gluck-Thaler E."/>
            <person name="Korotkin H.B."/>
            <person name="Matheny P.B."/>
            <person name="Slot J.C."/>
        </authorList>
    </citation>
    <scope>NUCLEOTIDE SEQUENCE [LARGE SCALE GENOMIC DNA]</scope>
    <source>
        <strain evidence="2 3">2629</strain>
    </source>
</reference>
<protein>
    <submittedName>
        <fullName evidence="2">Uncharacterized protein</fullName>
    </submittedName>
</protein>
<gene>
    <name evidence="2" type="ORF">CVT24_010472</name>
</gene>